<proteinExistence type="predicted"/>
<dbReference type="PANTHER" id="PTHR23232">
    <property type="entry name" value="KRAB DOMAIN C2H2 ZINC FINGER"/>
    <property type="match status" value="1"/>
</dbReference>
<dbReference type="CDD" id="cd07765">
    <property type="entry name" value="KRAB_A-box"/>
    <property type="match status" value="1"/>
</dbReference>
<dbReference type="PANTHER" id="PTHR23232:SF158">
    <property type="entry name" value="KRAB DOMAIN-CONTAINING PROTEIN 5"/>
    <property type="match status" value="1"/>
</dbReference>
<organism evidence="2">
    <name type="scientific">Balaenoptera musculus</name>
    <name type="common">Blue whale</name>
    <dbReference type="NCBI Taxonomy" id="9771"/>
    <lineage>
        <taxon>Eukaryota</taxon>
        <taxon>Metazoa</taxon>
        <taxon>Chordata</taxon>
        <taxon>Craniata</taxon>
        <taxon>Vertebrata</taxon>
        <taxon>Euteleostomi</taxon>
        <taxon>Mammalia</taxon>
        <taxon>Eutheria</taxon>
        <taxon>Laurasiatheria</taxon>
        <taxon>Artiodactyla</taxon>
        <taxon>Whippomorpha</taxon>
        <taxon>Cetacea</taxon>
        <taxon>Mysticeti</taxon>
        <taxon>Balaenopteridae</taxon>
        <taxon>Balaenoptera</taxon>
    </lineage>
</organism>
<accession>A0A8C0DUV5</accession>
<dbReference type="Gene3D" id="6.10.140.140">
    <property type="match status" value="1"/>
</dbReference>
<dbReference type="GeneTree" id="ENSGT01150000286936"/>
<dbReference type="InterPro" id="IPR036051">
    <property type="entry name" value="KRAB_dom_sf"/>
</dbReference>
<dbReference type="InterPro" id="IPR050169">
    <property type="entry name" value="Krueppel_C2H2_ZnF"/>
</dbReference>
<sequence>MARLTFKDVVIEFSPEEWECLDPAQRALYRDVMLETYRNLVSLGEDNFPPKVGRVSLHLPLFLTTAPPGKSPCFIF</sequence>
<dbReference type="InterPro" id="IPR001909">
    <property type="entry name" value="KRAB"/>
</dbReference>
<reference evidence="2" key="1">
    <citation type="submission" date="2023-09" db="UniProtKB">
        <authorList>
            <consortium name="Ensembl"/>
        </authorList>
    </citation>
    <scope>IDENTIFICATION</scope>
</reference>
<protein>
    <recommendedName>
        <fullName evidence="1">KRAB domain-containing protein</fullName>
    </recommendedName>
</protein>
<dbReference type="AlphaFoldDB" id="A0A8C0DUV5"/>
<feature type="domain" description="KRAB" evidence="1">
    <location>
        <begin position="4"/>
        <end position="76"/>
    </location>
</feature>
<dbReference type="SUPFAM" id="SSF109640">
    <property type="entry name" value="KRAB domain (Kruppel-associated box)"/>
    <property type="match status" value="1"/>
</dbReference>
<dbReference type="SMART" id="SM00349">
    <property type="entry name" value="KRAB"/>
    <property type="match status" value="1"/>
</dbReference>
<dbReference type="Ensembl" id="ENSBMST00010029762.1">
    <property type="protein sequence ID" value="ENSBMSP00010027031.1"/>
    <property type="gene ID" value="ENSBMSG00010019674.1"/>
</dbReference>
<dbReference type="PROSITE" id="PS50805">
    <property type="entry name" value="KRAB"/>
    <property type="match status" value="1"/>
</dbReference>
<evidence type="ECO:0000313" key="2">
    <source>
        <dbReference type="Ensembl" id="ENSBMSP00010027031.1"/>
    </source>
</evidence>
<dbReference type="OMA" id="EECKCLD"/>
<evidence type="ECO:0000259" key="1">
    <source>
        <dbReference type="PROSITE" id="PS50805"/>
    </source>
</evidence>
<dbReference type="Pfam" id="PF01352">
    <property type="entry name" value="KRAB"/>
    <property type="match status" value="1"/>
</dbReference>
<name>A0A8C0DUV5_BALMU</name>
<dbReference type="GO" id="GO:0006355">
    <property type="term" value="P:regulation of DNA-templated transcription"/>
    <property type="evidence" value="ECO:0007669"/>
    <property type="project" value="InterPro"/>
</dbReference>